<evidence type="ECO:0000313" key="4">
    <source>
        <dbReference type="EMBL" id="SKD10690.1"/>
    </source>
</evidence>
<dbReference type="InterPro" id="IPR013730">
    <property type="entry name" value="Fyv7/TAP26"/>
</dbReference>
<dbReference type="Pfam" id="PF08524">
    <property type="entry name" value="rRNA_processing"/>
    <property type="match status" value="1"/>
</dbReference>
<dbReference type="RefSeq" id="NP_001402577.1">
    <property type="nucleotide sequence ID" value="NM_001415201.1"/>
</dbReference>
<comment type="similarity">
    <text evidence="1">Belongs to the FYV7 family.</text>
</comment>
<dbReference type="Proteomes" id="UP000000819">
    <property type="component" value="Chromosome VII"/>
</dbReference>
<dbReference type="AlphaFoldDB" id="A0A1T5PD42"/>
<evidence type="ECO:0000256" key="3">
    <source>
        <dbReference type="SAM" id="MobiDB-lite"/>
    </source>
</evidence>
<evidence type="ECO:0000256" key="1">
    <source>
        <dbReference type="ARBA" id="ARBA00006800"/>
    </source>
</evidence>
<evidence type="ECO:0000313" key="5">
    <source>
        <dbReference type="Proteomes" id="UP000000819"/>
    </source>
</evidence>
<accession>A0A1T5PD42</accession>
<dbReference type="EMBL" id="AL590447">
    <property type="protein sequence ID" value="SKD10690.1"/>
    <property type="molecule type" value="Genomic_DNA"/>
</dbReference>
<dbReference type="InParanoid" id="A0A1T5PD42"/>
<sequence>MKREGENGEGKSKDLKDKRRKKTEEEIERIRAHRIAERRLYMQRTKKNQPVTSNRISLLLKQIEKLPKE</sequence>
<protein>
    <recommendedName>
        <fullName evidence="2">rRNA-processing protein FYV7</fullName>
    </recommendedName>
</protein>
<reference evidence="4 5" key="1">
    <citation type="journal article" date="2001" name="Nature">
        <title>Genome sequence and gene compaction of the eukaryote parasite Encephalitozoon cuniculi.</title>
        <authorList>
            <person name="Katinka M.D."/>
            <person name="Duprat S."/>
            <person name="Cornillot E."/>
            <person name="Metenier G."/>
            <person name="Thomarat F."/>
            <person name="Prensier G."/>
            <person name="Barbe V."/>
            <person name="Peyretaillade E."/>
            <person name="Brottier P."/>
            <person name="Wincker P."/>
            <person name="Delbac F."/>
            <person name="El Alaoui H."/>
            <person name="Peyret P."/>
            <person name="Saurin W."/>
            <person name="Gouy M."/>
            <person name="Weissenbach J."/>
            <person name="Vivares C.P."/>
        </authorList>
    </citation>
    <scope>NUCLEOTIDE SEQUENCE [LARGE SCALE GENOMIC DNA]</scope>
    <source>
        <strain evidence="4 5">GB-M1</strain>
    </source>
</reference>
<feature type="region of interest" description="Disordered" evidence="3">
    <location>
        <begin position="1"/>
        <end position="28"/>
    </location>
</feature>
<dbReference type="KEGG" id="ecu:ECU07_1645"/>
<name>A0A1T5PD42_ENCCU</name>
<dbReference type="GeneID" id="77136387"/>
<reference evidence="4 5" key="2">
    <citation type="journal article" date="2009" name="BMC Genomics">
        <title>Identification of transcriptional signals in Encephalitozoon cuniculi widespread among Microsporidia phylum: support for accurate structural genome annotation.</title>
        <authorList>
            <person name="Peyretaillade E."/>
            <person name="Goncalves O."/>
            <person name="Terrat S."/>
            <person name="Dugat-Bony E."/>
            <person name="Wincker P."/>
            <person name="Cornman R.S."/>
            <person name="Evans J.D."/>
            <person name="Delbac F."/>
            <person name="Peyret P."/>
        </authorList>
    </citation>
    <scope>NUCLEOTIDE SEQUENCE [LARGE SCALE GENOMIC DNA]</scope>
    <source>
        <strain evidence="4 5">GB-M1</strain>
    </source>
</reference>
<proteinExistence type="inferred from homology"/>
<evidence type="ECO:0000256" key="2">
    <source>
        <dbReference type="ARBA" id="ARBA00018780"/>
    </source>
</evidence>
<gene>
    <name evidence="4" type="ordered locus">ECU07_1645</name>
</gene>
<organism evidence="4 5">
    <name type="scientific">Encephalitozoon cuniculi (strain GB-M1)</name>
    <name type="common">Microsporidian parasite</name>
    <dbReference type="NCBI Taxonomy" id="284813"/>
    <lineage>
        <taxon>Eukaryota</taxon>
        <taxon>Fungi</taxon>
        <taxon>Fungi incertae sedis</taxon>
        <taxon>Microsporidia</taxon>
        <taxon>Unikaryonidae</taxon>
        <taxon>Encephalitozoon</taxon>
    </lineage>
</organism>
<dbReference type="OrthoDB" id="2195706at2759"/>
<keyword evidence="5" id="KW-1185">Reference proteome</keyword>